<evidence type="ECO:0000313" key="1">
    <source>
        <dbReference type="EMBL" id="CAF4682651.1"/>
    </source>
</evidence>
<dbReference type="OrthoDB" id="8006889at2759"/>
<name>A0A8S3A8G5_9BILA</name>
<proteinExistence type="predicted"/>
<reference evidence="1" key="1">
    <citation type="submission" date="2021-02" db="EMBL/GenBank/DDBJ databases">
        <authorList>
            <person name="Nowell W R."/>
        </authorList>
    </citation>
    <scope>NUCLEOTIDE SEQUENCE</scope>
</reference>
<organism evidence="1 2">
    <name type="scientific">Didymodactylos carnosus</name>
    <dbReference type="NCBI Taxonomy" id="1234261"/>
    <lineage>
        <taxon>Eukaryota</taxon>
        <taxon>Metazoa</taxon>
        <taxon>Spiralia</taxon>
        <taxon>Gnathifera</taxon>
        <taxon>Rotifera</taxon>
        <taxon>Eurotatoria</taxon>
        <taxon>Bdelloidea</taxon>
        <taxon>Philodinida</taxon>
        <taxon>Philodinidae</taxon>
        <taxon>Didymodactylos</taxon>
    </lineage>
</organism>
<feature type="non-terminal residue" evidence="1">
    <location>
        <position position="72"/>
    </location>
</feature>
<protein>
    <submittedName>
        <fullName evidence="1">Uncharacterized protein</fullName>
    </submittedName>
</protein>
<dbReference type="AlphaFoldDB" id="A0A8S3A8G5"/>
<evidence type="ECO:0000313" key="2">
    <source>
        <dbReference type="Proteomes" id="UP000681722"/>
    </source>
</evidence>
<dbReference type="Proteomes" id="UP000681722">
    <property type="component" value="Unassembled WGS sequence"/>
</dbReference>
<sequence length="72" mass="8534">MERFRHPSSSPVTQIKDEFSSKFSQQIAFERMINYQQGINQSVYDFYWGMLDISREIDPQPTAHNILQHLIS</sequence>
<comment type="caution">
    <text evidence="1">The sequence shown here is derived from an EMBL/GenBank/DDBJ whole genome shotgun (WGS) entry which is preliminary data.</text>
</comment>
<dbReference type="EMBL" id="CAJOBC010154658">
    <property type="protein sequence ID" value="CAF4682651.1"/>
    <property type="molecule type" value="Genomic_DNA"/>
</dbReference>
<gene>
    <name evidence="1" type="ORF">SRO942_LOCUS51096</name>
</gene>
<accession>A0A8S3A8G5</accession>